<keyword evidence="5" id="KW-1185">Reference proteome</keyword>
<evidence type="ECO:0000256" key="2">
    <source>
        <dbReference type="SAM" id="MobiDB-lite"/>
    </source>
</evidence>
<protein>
    <submittedName>
        <fullName evidence="4">FAD-dependent oxidoreductase</fullName>
    </submittedName>
</protein>
<accession>A0A7X1AW77</accession>
<comment type="caution">
    <text evidence="4">The sequence shown here is derived from an EMBL/GenBank/DDBJ whole genome shotgun (WGS) entry which is preliminary data.</text>
</comment>
<dbReference type="GO" id="GO:0016491">
    <property type="term" value="F:oxidoreductase activity"/>
    <property type="evidence" value="ECO:0007669"/>
    <property type="project" value="UniProtKB-KW"/>
</dbReference>
<dbReference type="AlphaFoldDB" id="A0A7X1AW77"/>
<keyword evidence="1" id="KW-0560">Oxidoreductase</keyword>
<evidence type="ECO:0000259" key="3">
    <source>
        <dbReference type="Pfam" id="PF01266"/>
    </source>
</evidence>
<evidence type="ECO:0000313" key="5">
    <source>
        <dbReference type="Proteomes" id="UP000525652"/>
    </source>
</evidence>
<dbReference type="Proteomes" id="UP000525652">
    <property type="component" value="Unassembled WGS sequence"/>
</dbReference>
<feature type="domain" description="FAD dependent oxidoreductase" evidence="3">
    <location>
        <begin position="8"/>
        <end position="342"/>
    </location>
</feature>
<organism evidence="4 5">
    <name type="scientific">Puniceicoccus vermicola</name>
    <dbReference type="NCBI Taxonomy" id="388746"/>
    <lineage>
        <taxon>Bacteria</taxon>
        <taxon>Pseudomonadati</taxon>
        <taxon>Verrucomicrobiota</taxon>
        <taxon>Opitutia</taxon>
        <taxon>Puniceicoccales</taxon>
        <taxon>Puniceicoccaceae</taxon>
        <taxon>Puniceicoccus</taxon>
    </lineage>
</organism>
<dbReference type="Pfam" id="PF01266">
    <property type="entry name" value="DAO"/>
    <property type="match status" value="1"/>
</dbReference>
<dbReference type="SUPFAM" id="SSF54373">
    <property type="entry name" value="FAD-linked reductases, C-terminal domain"/>
    <property type="match status" value="1"/>
</dbReference>
<proteinExistence type="predicted"/>
<evidence type="ECO:0000313" key="4">
    <source>
        <dbReference type="EMBL" id="MBC2600977.1"/>
    </source>
</evidence>
<dbReference type="InterPro" id="IPR006076">
    <property type="entry name" value="FAD-dep_OxRdtase"/>
</dbReference>
<name>A0A7X1AW77_9BACT</name>
<sequence>MISERTRFLIVGGGLAGLLLAWRLRDQDILVLGGNRLPPASDVSAGVLNPVTGGRLTLMEDFNLYRDAARTLYREIPGGENHFFEATIRRYFVNDLEIERFEERKEIPHYQPYLGSRLPPGVPGAIQDDPLGSFPIHDVGRVEPIPILAAIRKELGERYRPVDADWQTFTESPSGLSLNNIKADFIICCEGVGVLANPQFRWLPFRPVQGETLTVHLPHLPDFSEILHHHKWVIPLGEKKFRIGSTYRRGPSRKEGVEAPTKAPQSARTQEGRDELLRACREMFGLDQDPEILDHRAGIRPCSRDRVPYLGPHPNQSQLYICNGLGSKGALFAPKLTQHLADHLLKNAPLDKAYAPARMIRRGFSPQ</sequence>
<dbReference type="EMBL" id="JACHVA010000040">
    <property type="protein sequence ID" value="MBC2600977.1"/>
    <property type="molecule type" value="Genomic_DNA"/>
</dbReference>
<dbReference type="RefSeq" id="WP_185691709.1">
    <property type="nucleotide sequence ID" value="NZ_JACHVA010000040.1"/>
</dbReference>
<dbReference type="PANTHER" id="PTHR13847">
    <property type="entry name" value="SARCOSINE DEHYDROGENASE-RELATED"/>
    <property type="match status" value="1"/>
</dbReference>
<reference evidence="4 5" key="1">
    <citation type="submission" date="2020-07" db="EMBL/GenBank/DDBJ databases">
        <authorList>
            <person name="Feng X."/>
        </authorList>
    </citation>
    <scope>NUCLEOTIDE SEQUENCE [LARGE SCALE GENOMIC DNA]</scope>
    <source>
        <strain evidence="4 5">JCM14086</strain>
    </source>
</reference>
<dbReference type="SUPFAM" id="SSF51971">
    <property type="entry name" value="Nucleotide-binding domain"/>
    <property type="match status" value="1"/>
</dbReference>
<gene>
    <name evidence="4" type="ORF">H5P30_04200</name>
</gene>
<evidence type="ECO:0000256" key="1">
    <source>
        <dbReference type="ARBA" id="ARBA00023002"/>
    </source>
</evidence>
<dbReference type="Gene3D" id="3.30.9.10">
    <property type="entry name" value="D-Amino Acid Oxidase, subunit A, domain 2"/>
    <property type="match status" value="1"/>
</dbReference>
<feature type="region of interest" description="Disordered" evidence="2">
    <location>
        <begin position="247"/>
        <end position="272"/>
    </location>
</feature>
<dbReference type="PANTHER" id="PTHR13847:SF289">
    <property type="entry name" value="GLYCINE OXIDASE"/>
    <property type="match status" value="1"/>
</dbReference>
<dbReference type="Gene3D" id="3.50.50.60">
    <property type="entry name" value="FAD/NAD(P)-binding domain"/>
    <property type="match status" value="1"/>
</dbReference>
<dbReference type="InterPro" id="IPR036188">
    <property type="entry name" value="FAD/NAD-bd_sf"/>
</dbReference>
<dbReference type="GO" id="GO:0005737">
    <property type="term" value="C:cytoplasm"/>
    <property type="evidence" value="ECO:0007669"/>
    <property type="project" value="TreeGrafter"/>
</dbReference>